<dbReference type="Proteomes" id="UP000887013">
    <property type="component" value="Unassembled WGS sequence"/>
</dbReference>
<dbReference type="PROSITE" id="PS51420">
    <property type="entry name" value="RHO"/>
    <property type="match status" value="1"/>
</dbReference>
<dbReference type="SMART" id="SM00175">
    <property type="entry name" value="RAB"/>
    <property type="match status" value="1"/>
</dbReference>
<dbReference type="SUPFAM" id="SSF52540">
    <property type="entry name" value="P-loop containing nucleoside triphosphate hydrolases"/>
    <property type="match status" value="1"/>
</dbReference>
<dbReference type="PANTHER" id="PTHR24072">
    <property type="entry name" value="RHO FAMILY GTPASE"/>
    <property type="match status" value="1"/>
</dbReference>
<gene>
    <name evidence="3" type="ORF">NPIL_62601</name>
</gene>
<dbReference type="GO" id="GO:0022412">
    <property type="term" value="P:cellular process involved in reproduction in multicellular organism"/>
    <property type="evidence" value="ECO:0007669"/>
    <property type="project" value="UniProtKB-ARBA"/>
</dbReference>
<evidence type="ECO:0000256" key="2">
    <source>
        <dbReference type="ARBA" id="ARBA00023134"/>
    </source>
</evidence>
<keyword evidence="4" id="KW-1185">Reference proteome</keyword>
<keyword evidence="1" id="KW-0547">Nucleotide-binding</keyword>
<evidence type="ECO:0000313" key="4">
    <source>
        <dbReference type="Proteomes" id="UP000887013"/>
    </source>
</evidence>
<dbReference type="GO" id="GO:0007264">
    <property type="term" value="P:small GTPase-mediated signal transduction"/>
    <property type="evidence" value="ECO:0007669"/>
    <property type="project" value="InterPro"/>
</dbReference>
<dbReference type="GO" id="GO:0035099">
    <property type="term" value="P:hemocyte migration"/>
    <property type="evidence" value="ECO:0007669"/>
    <property type="project" value="UniProtKB-ARBA"/>
</dbReference>
<organism evidence="3 4">
    <name type="scientific">Nephila pilipes</name>
    <name type="common">Giant wood spider</name>
    <name type="synonym">Nephila maculata</name>
    <dbReference type="NCBI Taxonomy" id="299642"/>
    <lineage>
        <taxon>Eukaryota</taxon>
        <taxon>Metazoa</taxon>
        <taxon>Ecdysozoa</taxon>
        <taxon>Arthropoda</taxon>
        <taxon>Chelicerata</taxon>
        <taxon>Arachnida</taxon>
        <taxon>Araneae</taxon>
        <taxon>Araneomorphae</taxon>
        <taxon>Entelegynae</taxon>
        <taxon>Araneoidea</taxon>
        <taxon>Nephilidae</taxon>
        <taxon>Nephila</taxon>
    </lineage>
</organism>
<reference evidence="3" key="1">
    <citation type="submission" date="2020-08" db="EMBL/GenBank/DDBJ databases">
        <title>Multicomponent nature underlies the extraordinary mechanical properties of spider dragline silk.</title>
        <authorList>
            <person name="Kono N."/>
            <person name="Nakamura H."/>
            <person name="Mori M."/>
            <person name="Yoshida Y."/>
            <person name="Ohtoshi R."/>
            <person name="Malay A.D."/>
            <person name="Moran D.A.P."/>
            <person name="Tomita M."/>
            <person name="Numata K."/>
            <person name="Arakawa K."/>
        </authorList>
    </citation>
    <scope>NUCLEOTIDE SEQUENCE</scope>
</reference>
<dbReference type="GO" id="GO:0003006">
    <property type="term" value="P:developmental process involved in reproduction"/>
    <property type="evidence" value="ECO:0007669"/>
    <property type="project" value="UniProtKB-ARBA"/>
</dbReference>
<dbReference type="GO" id="GO:0035006">
    <property type="term" value="P:melanization defense response"/>
    <property type="evidence" value="ECO:0007669"/>
    <property type="project" value="UniProtKB-ARBA"/>
</dbReference>
<sequence>MSEGASLNMPVLFVKEVTIVVMGDRKIGKSTLIDAFLKPKIIQPFKYRFLLQYNVTVVVEDERSIVSLSIFDIKDSTECDKLLQCYSSIKADAVLLCYAIDDRKSMENIKKRWIDEARQYIDPVVVILVGLRLDELIEDYTEDPVFREEGKALAKRIHANEFVQCSSLVGSKDVNNIFAWAITDSLKTRESQSVIE</sequence>
<proteinExistence type="predicted"/>
<dbReference type="InterPro" id="IPR001806">
    <property type="entry name" value="Small_GTPase"/>
</dbReference>
<dbReference type="SMART" id="SM00174">
    <property type="entry name" value="RHO"/>
    <property type="match status" value="1"/>
</dbReference>
<dbReference type="GO" id="GO:0005525">
    <property type="term" value="F:GTP binding"/>
    <property type="evidence" value="ECO:0007669"/>
    <property type="project" value="UniProtKB-KW"/>
</dbReference>
<dbReference type="InterPro" id="IPR003578">
    <property type="entry name" value="Small_GTPase_Rho"/>
</dbReference>
<dbReference type="InterPro" id="IPR027417">
    <property type="entry name" value="P-loop_NTPase"/>
</dbReference>
<dbReference type="Gene3D" id="3.40.50.300">
    <property type="entry name" value="P-loop containing nucleotide triphosphate hydrolases"/>
    <property type="match status" value="1"/>
</dbReference>
<dbReference type="AlphaFoldDB" id="A0A8X6MW84"/>
<dbReference type="OrthoDB" id="6726184at2759"/>
<dbReference type="PROSITE" id="PS51419">
    <property type="entry name" value="RAB"/>
    <property type="match status" value="1"/>
</dbReference>
<dbReference type="GO" id="GO:0003924">
    <property type="term" value="F:GTPase activity"/>
    <property type="evidence" value="ECO:0007669"/>
    <property type="project" value="InterPro"/>
</dbReference>
<evidence type="ECO:0000256" key="1">
    <source>
        <dbReference type="ARBA" id="ARBA00022741"/>
    </source>
</evidence>
<name>A0A8X6MW84_NEPPI</name>
<accession>A0A8X6MW84</accession>
<comment type="caution">
    <text evidence="3">The sequence shown here is derived from an EMBL/GenBank/DDBJ whole genome shotgun (WGS) entry which is preliminary data.</text>
</comment>
<dbReference type="Pfam" id="PF00071">
    <property type="entry name" value="Ras"/>
    <property type="match status" value="1"/>
</dbReference>
<evidence type="ECO:0000313" key="3">
    <source>
        <dbReference type="EMBL" id="GFS80953.1"/>
    </source>
</evidence>
<protein>
    <submittedName>
        <fullName evidence="3">Uncharacterized protein</fullName>
    </submittedName>
</protein>
<dbReference type="EMBL" id="BMAW01097681">
    <property type="protein sequence ID" value="GFS80953.1"/>
    <property type="molecule type" value="Genomic_DNA"/>
</dbReference>
<keyword evidence="2" id="KW-0342">GTP-binding</keyword>
<dbReference type="GO" id="GO:0001667">
    <property type="term" value="P:ameboidal-type cell migration"/>
    <property type="evidence" value="ECO:0007669"/>
    <property type="project" value="UniProtKB-ARBA"/>
</dbReference>